<evidence type="ECO:0000313" key="2">
    <source>
        <dbReference type="Proteomes" id="UP000657574"/>
    </source>
</evidence>
<dbReference type="Proteomes" id="UP000657574">
    <property type="component" value="Unassembled WGS sequence"/>
</dbReference>
<proteinExistence type="predicted"/>
<comment type="caution">
    <text evidence="1">The sequence shown here is derived from an EMBL/GenBank/DDBJ whole genome shotgun (WGS) entry which is preliminary data.</text>
</comment>
<keyword evidence="2" id="KW-1185">Reference proteome</keyword>
<evidence type="ECO:0000313" key="1">
    <source>
        <dbReference type="EMBL" id="GGJ51119.1"/>
    </source>
</evidence>
<gene>
    <name evidence="1" type="ORF">GCM10010121_072510</name>
</gene>
<dbReference type="AlphaFoldDB" id="A0A917LAS4"/>
<dbReference type="EMBL" id="BMQA01000039">
    <property type="protein sequence ID" value="GGJ51119.1"/>
    <property type="molecule type" value="Genomic_DNA"/>
</dbReference>
<protein>
    <submittedName>
        <fullName evidence="1">Uncharacterized protein</fullName>
    </submittedName>
</protein>
<reference evidence="1" key="1">
    <citation type="journal article" date="2014" name="Int. J. Syst. Evol. Microbiol.">
        <title>Complete genome sequence of Corynebacterium casei LMG S-19264T (=DSM 44701T), isolated from a smear-ripened cheese.</title>
        <authorList>
            <consortium name="US DOE Joint Genome Institute (JGI-PGF)"/>
            <person name="Walter F."/>
            <person name="Albersmeier A."/>
            <person name="Kalinowski J."/>
            <person name="Ruckert C."/>
        </authorList>
    </citation>
    <scope>NUCLEOTIDE SEQUENCE</scope>
    <source>
        <strain evidence="1">JCM 3086</strain>
    </source>
</reference>
<name>A0A917LAS4_9ACTN</name>
<sequence length="87" mass="8864">MSVRAVATAFRQDANAVATAWPVDVPLAAQSTVAAATGQPVAKPVVSYSSVLDACHALFEETVAQGHGGEDMVAVLRAIEARTTAGL</sequence>
<accession>A0A917LAS4</accession>
<reference evidence="1" key="2">
    <citation type="submission" date="2020-09" db="EMBL/GenBank/DDBJ databases">
        <authorList>
            <person name="Sun Q."/>
            <person name="Ohkuma M."/>
        </authorList>
    </citation>
    <scope>NUCLEOTIDE SEQUENCE</scope>
    <source>
        <strain evidence="1">JCM 3086</strain>
    </source>
</reference>
<organism evidence="1 2">
    <name type="scientific">Streptomyces brasiliensis</name>
    <dbReference type="NCBI Taxonomy" id="1954"/>
    <lineage>
        <taxon>Bacteria</taxon>
        <taxon>Bacillati</taxon>
        <taxon>Actinomycetota</taxon>
        <taxon>Actinomycetes</taxon>
        <taxon>Kitasatosporales</taxon>
        <taxon>Streptomycetaceae</taxon>
        <taxon>Streptomyces</taxon>
    </lineage>
</organism>